<evidence type="ECO:0000313" key="4">
    <source>
        <dbReference type="Proteomes" id="UP001140949"/>
    </source>
</evidence>
<evidence type="ECO:0000313" key="3">
    <source>
        <dbReference type="EMBL" id="KAJ6842552.1"/>
    </source>
</evidence>
<name>A0AAX6HP32_IRIPA</name>
<gene>
    <name evidence="3" type="ORF">M6B38_301715</name>
</gene>
<accession>A0AAX6HP32</accession>
<protein>
    <submittedName>
        <fullName evidence="3">Uncharacterized protein</fullName>
    </submittedName>
</protein>
<sequence>MEKYLLKRSRAQEGSSSDPNVQNIKNSRSNDVQPQVQQVQTQGHTVNLDELPSDPAFRKNIYEYRDPKVIEIVCIYIYIFGLKIYYSILTPLYLNSGYATG</sequence>
<reference evidence="3" key="1">
    <citation type="journal article" date="2023" name="GigaByte">
        <title>Genome assembly of the bearded iris, Iris pallida Lam.</title>
        <authorList>
            <person name="Bruccoleri R.E."/>
            <person name="Oakeley E.J."/>
            <person name="Faust A.M.E."/>
            <person name="Altorfer M."/>
            <person name="Dessus-Babus S."/>
            <person name="Burckhardt D."/>
            <person name="Oertli M."/>
            <person name="Naumann U."/>
            <person name="Petersen F."/>
            <person name="Wong J."/>
        </authorList>
    </citation>
    <scope>NUCLEOTIDE SEQUENCE</scope>
    <source>
        <strain evidence="3">GSM-AAB239-AS_SAM_17_03QT</strain>
    </source>
</reference>
<feature type="compositionally biased region" description="Polar residues" evidence="1">
    <location>
        <begin position="12"/>
        <end position="31"/>
    </location>
</feature>
<feature type="region of interest" description="Disordered" evidence="1">
    <location>
        <begin position="1"/>
        <end position="35"/>
    </location>
</feature>
<proteinExistence type="predicted"/>
<evidence type="ECO:0000256" key="2">
    <source>
        <dbReference type="SAM" id="Phobius"/>
    </source>
</evidence>
<keyword evidence="2" id="KW-1133">Transmembrane helix</keyword>
<keyword evidence="2" id="KW-0812">Transmembrane</keyword>
<evidence type="ECO:0000256" key="1">
    <source>
        <dbReference type="SAM" id="MobiDB-lite"/>
    </source>
</evidence>
<dbReference type="AlphaFoldDB" id="A0AAX6HP32"/>
<keyword evidence="4" id="KW-1185">Reference proteome</keyword>
<organism evidence="3 4">
    <name type="scientific">Iris pallida</name>
    <name type="common">Sweet iris</name>
    <dbReference type="NCBI Taxonomy" id="29817"/>
    <lineage>
        <taxon>Eukaryota</taxon>
        <taxon>Viridiplantae</taxon>
        <taxon>Streptophyta</taxon>
        <taxon>Embryophyta</taxon>
        <taxon>Tracheophyta</taxon>
        <taxon>Spermatophyta</taxon>
        <taxon>Magnoliopsida</taxon>
        <taxon>Liliopsida</taxon>
        <taxon>Asparagales</taxon>
        <taxon>Iridaceae</taxon>
        <taxon>Iridoideae</taxon>
        <taxon>Irideae</taxon>
        <taxon>Iris</taxon>
    </lineage>
</organism>
<reference evidence="3" key="2">
    <citation type="submission" date="2023-04" db="EMBL/GenBank/DDBJ databases">
        <authorList>
            <person name="Bruccoleri R.E."/>
            <person name="Oakeley E.J."/>
            <person name="Faust A.-M."/>
            <person name="Dessus-Babus S."/>
            <person name="Altorfer M."/>
            <person name="Burckhardt D."/>
            <person name="Oertli M."/>
            <person name="Naumann U."/>
            <person name="Petersen F."/>
            <person name="Wong J."/>
        </authorList>
    </citation>
    <scope>NUCLEOTIDE SEQUENCE</scope>
    <source>
        <strain evidence="3">GSM-AAB239-AS_SAM_17_03QT</strain>
        <tissue evidence="3">Leaf</tissue>
    </source>
</reference>
<dbReference type="Proteomes" id="UP001140949">
    <property type="component" value="Unassembled WGS sequence"/>
</dbReference>
<keyword evidence="2" id="KW-0472">Membrane</keyword>
<dbReference type="EMBL" id="JANAVB010007596">
    <property type="protein sequence ID" value="KAJ6842552.1"/>
    <property type="molecule type" value="Genomic_DNA"/>
</dbReference>
<feature type="transmembrane region" description="Helical" evidence="2">
    <location>
        <begin position="69"/>
        <end position="88"/>
    </location>
</feature>
<comment type="caution">
    <text evidence="3">The sequence shown here is derived from an EMBL/GenBank/DDBJ whole genome shotgun (WGS) entry which is preliminary data.</text>
</comment>